<evidence type="ECO:0000256" key="1">
    <source>
        <dbReference type="SAM" id="MobiDB-lite"/>
    </source>
</evidence>
<dbReference type="AlphaFoldDB" id="A0A9D9IDT9"/>
<protein>
    <submittedName>
        <fullName evidence="2">Uncharacterized protein</fullName>
    </submittedName>
</protein>
<name>A0A9D9IDT9_9BACT</name>
<feature type="region of interest" description="Disordered" evidence="1">
    <location>
        <begin position="1"/>
        <end position="30"/>
    </location>
</feature>
<comment type="caution">
    <text evidence="2">The sequence shown here is derived from an EMBL/GenBank/DDBJ whole genome shotgun (WGS) entry which is preliminary data.</text>
</comment>
<dbReference type="Proteomes" id="UP000823603">
    <property type="component" value="Unassembled WGS sequence"/>
</dbReference>
<reference evidence="2" key="2">
    <citation type="journal article" date="2021" name="PeerJ">
        <title>Extensive microbial diversity within the chicken gut microbiome revealed by metagenomics and culture.</title>
        <authorList>
            <person name="Gilroy R."/>
            <person name="Ravi A."/>
            <person name="Getino M."/>
            <person name="Pursley I."/>
            <person name="Horton D.L."/>
            <person name="Alikhan N.F."/>
            <person name="Baker D."/>
            <person name="Gharbi K."/>
            <person name="Hall N."/>
            <person name="Watson M."/>
            <person name="Adriaenssens E.M."/>
            <person name="Foster-Nyarko E."/>
            <person name="Jarju S."/>
            <person name="Secka A."/>
            <person name="Antonio M."/>
            <person name="Oren A."/>
            <person name="Chaudhuri R.R."/>
            <person name="La Ragione R."/>
            <person name="Hildebrand F."/>
            <person name="Pallen M.J."/>
        </authorList>
    </citation>
    <scope>NUCLEOTIDE SEQUENCE</scope>
    <source>
        <strain evidence="2">B2-22910</strain>
    </source>
</reference>
<accession>A0A9D9IDT9</accession>
<reference evidence="2" key="1">
    <citation type="submission" date="2020-10" db="EMBL/GenBank/DDBJ databases">
        <authorList>
            <person name="Gilroy R."/>
        </authorList>
    </citation>
    <scope>NUCLEOTIDE SEQUENCE</scope>
    <source>
        <strain evidence="2">B2-22910</strain>
    </source>
</reference>
<evidence type="ECO:0000313" key="2">
    <source>
        <dbReference type="EMBL" id="MBO8470622.1"/>
    </source>
</evidence>
<gene>
    <name evidence="2" type="ORF">IAB82_02370</name>
</gene>
<proteinExistence type="predicted"/>
<sequence>MKPDSENKDLQDEAVRKQADREKPHPAKEKIDLKKLVIYSEIMSPKFKE</sequence>
<organism evidence="2 3">
    <name type="scientific">Candidatus Cryptobacteroides faecavium</name>
    <dbReference type="NCBI Taxonomy" id="2840762"/>
    <lineage>
        <taxon>Bacteria</taxon>
        <taxon>Pseudomonadati</taxon>
        <taxon>Bacteroidota</taxon>
        <taxon>Bacteroidia</taxon>
        <taxon>Bacteroidales</taxon>
        <taxon>Candidatus Cryptobacteroides</taxon>
    </lineage>
</organism>
<dbReference type="EMBL" id="JADIMB010000034">
    <property type="protein sequence ID" value="MBO8470622.1"/>
    <property type="molecule type" value="Genomic_DNA"/>
</dbReference>
<evidence type="ECO:0000313" key="3">
    <source>
        <dbReference type="Proteomes" id="UP000823603"/>
    </source>
</evidence>